<dbReference type="SUPFAM" id="SSF51556">
    <property type="entry name" value="Metallo-dependent hydrolases"/>
    <property type="match status" value="1"/>
</dbReference>
<evidence type="ECO:0000313" key="3">
    <source>
        <dbReference type="Proteomes" id="UP000017640"/>
    </source>
</evidence>
<evidence type="ECO:0000313" key="2">
    <source>
        <dbReference type="EMBL" id="AGY91181.1"/>
    </source>
</evidence>
<keyword evidence="3" id="KW-1185">Reference proteome</keyword>
<name>U5T1Q6_9GAMM</name>
<dbReference type="PROSITE" id="PS51365">
    <property type="entry name" value="RENAL_DIPEPTIDASE_2"/>
    <property type="match status" value="1"/>
</dbReference>
<dbReference type="HOGENOM" id="CLU_031404_2_0_6"/>
<dbReference type="GO" id="GO:0006508">
    <property type="term" value="P:proteolysis"/>
    <property type="evidence" value="ECO:0007669"/>
    <property type="project" value="InterPro"/>
</dbReference>
<dbReference type="Gene3D" id="3.20.20.140">
    <property type="entry name" value="Metal-dependent hydrolases"/>
    <property type="match status" value="1"/>
</dbReference>
<dbReference type="PANTHER" id="PTHR10443:SF12">
    <property type="entry name" value="DIPEPTIDASE"/>
    <property type="match status" value="1"/>
</dbReference>
<feature type="region of interest" description="Disordered" evidence="1">
    <location>
        <begin position="1"/>
        <end position="30"/>
    </location>
</feature>
<evidence type="ECO:0008006" key="4">
    <source>
        <dbReference type="Google" id="ProtNLM"/>
    </source>
</evidence>
<dbReference type="Pfam" id="PF01244">
    <property type="entry name" value="Peptidase_M19"/>
    <property type="match status" value="1"/>
</dbReference>
<dbReference type="PATRIC" id="fig|1335757.3.peg.158"/>
<dbReference type="Proteomes" id="UP000017640">
    <property type="component" value="Chromosome"/>
</dbReference>
<dbReference type="PANTHER" id="PTHR10443">
    <property type="entry name" value="MICROSOMAL DIPEPTIDASE"/>
    <property type="match status" value="1"/>
</dbReference>
<organism evidence="2 3">
    <name type="scientific">Spiribacter curvatus</name>
    <dbReference type="NCBI Taxonomy" id="1335757"/>
    <lineage>
        <taxon>Bacteria</taxon>
        <taxon>Pseudomonadati</taxon>
        <taxon>Pseudomonadota</taxon>
        <taxon>Gammaproteobacteria</taxon>
        <taxon>Chromatiales</taxon>
        <taxon>Ectothiorhodospiraceae</taxon>
        <taxon>Spiribacter</taxon>
    </lineage>
</organism>
<sequence>MAGITGQVDAGGLDVSAQRHPAGAAPPRAGDMAERVRIDGLQYSNWSRAIFEEMRAAGLDAVHVTAAYWESARELMANIGAWHRRFEAHADLIMPIRTAADIDRAKASGRTGIILGLQNCSPIEDSIDLVSVFKQLDVHIMQLSYNNQSLLCSGYLEDDDSGLSRFGREAIREMNRVGMVVDTSHTAERSTLEAIEYSSRPTVVSHANPQSVRDTPRNKSERVMRALAESGGLMGFSCYPFHLPARSDTTLEAFTEMVARAVDVMGVSHLAIGTDLCQDQPIEVLSWMRNGHWARVMDYGEGSADQPDWPAPLGWLRGAADFPNIEQGLEKRGFSSPEVDALIGGNWRRFLDGALQPQG</sequence>
<dbReference type="InterPro" id="IPR008257">
    <property type="entry name" value="Pept_M19"/>
</dbReference>
<dbReference type="EMBL" id="CP005990">
    <property type="protein sequence ID" value="AGY91181.1"/>
    <property type="molecule type" value="Genomic_DNA"/>
</dbReference>
<feature type="compositionally biased region" description="Low complexity" evidence="1">
    <location>
        <begin position="18"/>
        <end position="30"/>
    </location>
</feature>
<reference evidence="2 3" key="1">
    <citation type="journal article" date="2013" name="BMC Genomics">
        <title>Genomes of "Spiribacter", a streamlined, successful halophilic bacterium.</title>
        <authorList>
            <person name="Lopez-Perez M."/>
            <person name="Ghai R."/>
            <person name="Leon M.J."/>
            <person name="Rodriguez-Olmos A."/>
            <person name="Copa-Patino J.L."/>
            <person name="Soliveri J."/>
            <person name="Sanchez-Porro C."/>
            <person name="Ventosa A."/>
            <person name="Rodriguez-Valera F."/>
        </authorList>
    </citation>
    <scope>NUCLEOTIDE SEQUENCE [LARGE SCALE GENOMIC DNA]</scope>
    <source>
        <strain evidence="2 3">UAH-SP71</strain>
    </source>
</reference>
<gene>
    <name evidence="2" type="ORF">SPICUR_00780</name>
</gene>
<dbReference type="STRING" id="1335757.SPICUR_00780"/>
<dbReference type="eggNOG" id="COG2355">
    <property type="taxonomic scope" value="Bacteria"/>
</dbReference>
<dbReference type="InterPro" id="IPR032466">
    <property type="entry name" value="Metal_Hydrolase"/>
</dbReference>
<evidence type="ECO:0000256" key="1">
    <source>
        <dbReference type="SAM" id="MobiDB-lite"/>
    </source>
</evidence>
<dbReference type="GO" id="GO:0070573">
    <property type="term" value="F:metallodipeptidase activity"/>
    <property type="evidence" value="ECO:0007669"/>
    <property type="project" value="InterPro"/>
</dbReference>
<accession>U5T1Q6</accession>
<dbReference type="AlphaFoldDB" id="U5T1Q6"/>
<proteinExistence type="predicted"/>
<protein>
    <recommendedName>
        <fullName evidence="4">Peptidase M19</fullName>
    </recommendedName>
</protein>
<dbReference type="KEGG" id="spiu:SPICUR_00780"/>